<dbReference type="InterPro" id="IPR029039">
    <property type="entry name" value="Flavoprotein-like_sf"/>
</dbReference>
<accession>A0A318LB47</accession>
<evidence type="ECO:0000313" key="2">
    <source>
        <dbReference type="Proteomes" id="UP000247612"/>
    </source>
</evidence>
<dbReference type="SUPFAM" id="SSF52218">
    <property type="entry name" value="Flavoproteins"/>
    <property type="match status" value="1"/>
</dbReference>
<dbReference type="Proteomes" id="UP000247612">
    <property type="component" value="Unassembled WGS sequence"/>
</dbReference>
<proteinExistence type="predicted"/>
<keyword evidence="2" id="KW-1185">Reference proteome</keyword>
<gene>
    <name evidence="1" type="ORF">DES51_10634</name>
</gene>
<name>A0A318LB47_9FIRM</name>
<sequence>MKTIFINGSPHGRQGNSEIFIRQLMIGMDVVSDVLYVSTHQYDELADQAALADRLIFVMPLYVHAMPGIVMKLFEVMKPAKKGAQILFVVQSGFIEAAQSAYCVKALKHQAARLGYECLGVVVRGNSAGVSLMPEKANRKLFEDLQALGQRLAETGELDEVIAARLGDPYRLSRQKLCQLQLLSRLGLGDLYWQYMLRKNHAYKKRFDRPFGQ</sequence>
<comment type="caution">
    <text evidence="1">The sequence shown here is derived from an EMBL/GenBank/DDBJ whole genome shotgun (WGS) entry which is preliminary data.</text>
</comment>
<evidence type="ECO:0000313" key="1">
    <source>
        <dbReference type="EMBL" id="PXX78917.1"/>
    </source>
</evidence>
<organism evidence="1 2">
    <name type="scientific">Dielma fastidiosa</name>
    <dbReference type="NCBI Taxonomy" id="1034346"/>
    <lineage>
        <taxon>Bacteria</taxon>
        <taxon>Bacillati</taxon>
        <taxon>Bacillota</taxon>
        <taxon>Erysipelotrichia</taxon>
        <taxon>Erysipelotrichales</taxon>
        <taxon>Erysipelotrichaceae</taxon>
        <taxon>Dielma</taxon>
    </lineage>
</organism>
<dbReference type="EMBL" id="QJKH01000006">
    <property type="protein sequence ID" value="PXX78917.1"/>
    <property type="molecule type" value="Genomic_DNA"/>
</dbReference>
<dbReference type="STRING" id="1034346.GCA_000313565_01090"/>
<dbReference type="Gene3D" id="3.40.50.360">
    <property type="match status" value="1"/>
</dbReference>
<dbReference type="RefSeq" id="WP_022937405.1">
    <property type="nucleotide sequence ID" value="NZ_CABKRQ010000003.1"/>
</dbReference>
<reference evidence="1 2" key="1">
    <citation type="submission" date="2018-05" db="EMBL/GenBank/DDBJ databases">
        <title>Genomic Encyclopedia of Type Strains, Phase IV (KMG-IV): sequencing the most valuable type-strain genomes for metagenomic binning, comparative biology and taxonomic classification.</title>
        <authorList>
            <person name="Goeker M."/>
        </authorList>
    </citation>
    <scope>NUCLEOTIDE SEQUENCE [LARGE SCALE GENOMIC DNA]</scope>
    <source>
        <strain evidence="1 2">JC118</strain>
    </source>
</reference>
<protein>
    <submittedName>
        <fullName evidence="1">Uncharacterized protein</fullName>
    </submittedName>
</protein>
<dbReference type="OrthoDB" id="1026745at2"/>
<dbReference type="AlphaFoldDB" id="A0A318LB47"/>